<protein>
    <submittedName>
        <fullName evidence="3">4-hydroxyacetophenone monooxygenase</fullName>
    </submittedName>
    <submittedName>
        <fullName evidence="2">Putative monooxygenase</fullName>
    </submittedName>
</protein>
<accession>A0A1X1T8E3</accession>
<evidence type="ECO:0000313" key="4">
    <source>
        <dbReference type="Proteomes" id="UP000193564"/>
    </source>
</evidence>
<dbReference type="InterPro" id="IPR051209">
    <property type="entry name" value="FAD-bind_Monooxygenase_sf"/>
</dbReference>
<evidence type="ECO:0000313" key="2">
    <source>
        <dbReference type="EMBL" id="BBZ09783.1"/>
    </source>
</evidence>
<dbReference type="EMBL" id="AP022605">
    <property type="protein sequence ID" value="BBZ09783.1"/>
    <property type="molecule type" value="Genomic_DNA"/>
</dbReference>
<evidence type="ECO:0000313" key="3">
    <source>
        <dbReference type="EMBL" id="ORV40827.1"/>
    </source>
</evidence>
<dbReference type="RefSeq" id="WP_085190573.1">
    <property type="nucleotide sequence ID" value="NZ_AP022605.1"/>
</dbReference>
<dbReference type="PRINTS" id="PR00469">
    <property type="entry name" value="PNDRDTASEII"/>
</dbReference>
<reference evidence="2 5" key="2">
    <citation type="journal article" date="2019" name="Emerg. Microbes Infect.">
        <title>Comprehensive subspecies identification of 175 nontuberculous mycobacteria species based on 7547 genomic profiles.</title>
        <authorList>
            <person name="Matsumoto Y."/>
            <person name="Kinjo T."/>
            <person name="Motooka D."/>
            <person name="Nabeya D."/>
            <person name="Jung N."/>
            <person name="Uechi K."/>
            <person name="Horii T."/>
            <person name="Iida T."/>
            <person name="Fujita J."/>
            <person name="Nakamura S."/>
        </authorList>
    </citation>
    <scope>NUCLEOTIDE SEQUENCE [LARGE SCALE GENOMIC DNA]</scope>
    <source>
        <strain evidence="2 5">JCM 12405</strain>
    </source>
</reference>
<dbReference type="PANTHER" id="PTHR42877:SF4">
    <property type="entry name" value="FAD_NAD(P)-BINDING DOMAIN-CONTAINING PROTEIN-RELATED"/>
    <property type="match status" value="1"/>
</dbReference>
<dbReference type="OrthoDB" id="5168853at2"/>
<reference evidence="2" key="3">
    <citation type="submission" date="2020-02" db="EMBL/GenBank/DDBJ databases">
        <authorList>
            <person name="Matsumoto Y."/>
            <person name="Motooka D."/>
            <person name="Nakamura S."/>
        </authorList>
    </citation>
    <scope>NUCLEOTIDE SEQUENCE</scope>
    <source>
        <strain evidence="2">JCM 12405</strain>
    </source>
</reference>
<keyword evidence="3" id="KW-0560">Oxidoreductase</keyword>
<dbReference type="Proteomes" id="UP000193564">
    <property type="component" value="Unassembled WGS sequence"/>
</dbReference>
<keyword evidence="3" id="KW-0503">Monooxygenase</keyword>
<dbReference type="Gene3D" id="3.50.50.60">
    <property type="entry name" value="FAD/NAD(P)-binding domain"/>
    <property type="match status" value="2"/>
</dbReference>
<dbReference type="PANTHER" id="PTHR42877">
    <property type="entry name" value="L-ORNITHINE N(5)-MONOOXYGENASE-RELATED"/>
    <property type="match status" value="1"/>
</dbReference>
<reference evidence="3 4" key="1">
    <citation type="submission" date="2016-01" db="EMBL/GenBank/DDBJ databases">
        <title>The new phylogeny of the genus Mycobacterium.</title>
        <authorList>
            <person name="Tarcisio F."/>
            <person name="Conor M."/>
            <person name="Antonella G."/>
            <person name="Elisabetta G."/>
            <person name="Giulia F.S."/>
            <person name="Sara T."/>
            <person name="Anna F."/>
            <person name="Clotilde B."/>
            <person name="Roberto B."/>
            <person name="Veronica D.S."/>
            <person name="Fabio R."/>
            <person name="Monica P."/>
            <person name="Olivier J."/>
            <person name="Enrico T."/>
            <person name="Nicola S."/>
        </authorList>
    </citation>
    <scope>NUCLEOTIDE SEQUENCE [LARGE SCALE GENOMIC DNA]</scope>
    <source>
        <strain evidence="3 4">DSM 44339</strain>
    </source>
</reference>
<dbReference type="Proteomes" id="UP000467201">
    <property type="component" value="Chromosome"/>
</dbReference>
<name>A0A1X1T8E3_9MYCO</name>
<proteinExistence type="predicted"/>
<sequence length="548" mass="60330">MSDTTTVLIVGAGFAGLGTAIQLLERGIEDFVILERAGEVGGTWRDNTYPGAACDIPSLLYSYSFEQNPTWSRAYSGSDEILDYIRGMVDKHGLSRFIRFNVNVTGLAFDEDSGTWSAETDGGPSYRARTVVMASGPLANANFPDIRGLDSYLGHKIHSARWDHDYDLSDKRVAVIGTGASAVQIVPELVKSARSVKVFQRTPGWVLPRPDFPHPNVVKAAFGRLPILQSAAREAWFWAHEVMAVGMVWDTPATTAISWLGKANLRRQVKDPWMRRQLTPDFRPGCKRMLMTSDYYPALQRDNCKLVSWPIATISPNGIRTADGIEHEVDCIVFATGFDVCKAGTPFPISGLNGRQLADEWSNGAYAYKSVSVSGYPNLFFTFGPNSGPGHNSALVYMEAEIRYIVDAIGVIVDRGLQTFDVKEDRQNRYHAEIQRRLAATTWNSGCKSWYLTEDGYNGTMYPGFASQFVRQLAKVELDDYSTTSQSSPRKKTPARPEVVAHGVNGASKVRLQSNGGRVPPGEAKRKSARRPAQAPSINTANRIVDGA</sequence>
<dbReference type="AlphaFoldDB" id="A0A1X1T8E3"/>
<dbReference type="GO" id="GO:0004497">
    <property type="term" value="F:monooxygenase activity"/>
    <property type="evidence" value="ECO:0007669"/>
    <property type="project" value="UniProtKB-KW"/>
</dbReference>
<dbReference type="KEGG" id="mdr:MDOR_39520"/>
<dbReference type="STRING" id="126673.AWC01_10155"/>
<evidence type="ECO:0000313" key="5">
    <source>
        <dbReference type="Proteomes" id="UP000467201"/>
    </source>
</evidence>
<feature type="region of interest" description="Disordered" evidence="1">
    <location>
        <begin position="481"/>
        <end position="548"/>
    </location>
</feature>
<dbReference type="SUPFAM" id="SSF51905">
    <property type="entry name" value="FAD/NAD(P)-binding domain"/>
    <property type="match status" value="2"/>
</dbReference>
<organism evidence="3 4">
    <name type="scientific">Mycolicibacterium doricum</name>
    <dbReference type="NCBI Taxonomy" id="126673"/>
    <lineage>
        <taxon>Bacteria</taxon>
        <taxon>Bacillati</taxon>
        <taxon>Actinomycetota</taxon>
        <taxon>Actinomycetes</taxon>
        <taxon>Mycobacteriales</taxon>
        <taxon>Mycobacteriaceae</taxon>
        <taxon>Mycolicibacterium</taxon>
    </lineage>
</organism>
<dbReference type="Pfam" id="PF13738">
    <property type="entry name" value="Pyr_redox_3"/>
    <property type="match status" value="1"/>
</dbReference>
<keyword evidence="4" id="KW-1185">Reference proteome</keyword>
<dbReference type="EMBL" id="LQOS01000028">
    <property type="protein sequence ID" value="ORV40827.1"/>
    <property type="molecule type" value="Genomic_DNA"/>
</dbReference>
<dbReference type="InterPro" id="IPR036188">
    <property type="entry name" value="FAD/NAD-bd_sf"/>
</dbReference>
<gene>
    <name evidence="3" type="ORF">AWC01_10155</name>
    <name evidence="2" type="ORF">MDOR_39520</name>
</gene>
<evidence type="ECO:0000256" key="1">
    <source>
        <dbReference type="SAM" id="MobiDB-lite"/>
    </source>
</evidence>